<dbReference type="EMBL" id="APBN01000006">
    <property type="protein sequence ID" value="EMT51686.1"/>
    <property type="molecule type" value="Genomic_DNA"/>
</dbReference>
<protein>
    <submittedName>
        <fullName evidence="12">Binding-protein-dependent transport system inner membrane protein</fullName>
    </submittedName>
</protein>
<reference evidence="12 13" key="1">
    <citation type="submission" date="2013-03" db="EMBL/GenBank/DDBJ databases">
        <title>Assembly of a new bacterial strain Brevibacillus borstelensis AK1.</title>
        <authorList>
            <person name="Rajan I."/>
            <person name="PoliReddy D."/>
            <person name="Sugumar T."/>
            <person name="Rathinam K."/>
            <person name="Alqarawi S."/>
            <person name="Khalil A.B."/>
            <person name="Sivakumar N."/>
        </authorList>
    </citation>
    <scope>NUCLEOTIDE SEQUENCE [LARGE SCALE GENOMIC DNA]</scope>
    <source>
        <strain evidence="12 13">AK1</strain>
    </source>
</reference>
<evidence type="ECO:0000256" key="7">
    <source>
        <dbReference type="ARBA" id="ARBA00022989"/>
    </source>
</evidence>
<evidence type="ECO:0000256" key="3">
    <source>
        <dbReference type="ARBA" id="ARBA00022475"/>
    </source>
</evidence>
<dbReference type="InterPro" id="IPR050366">
    <property type="entry name" value="BP-dependent_transpt_permease"/>
</dbReference>
<evidence type="ECO:0000256" key="4">
    <source>
        <dbReference type="ARBA" id="ARBA00022692"/>
    </source>
</evidence>
<keyword evidence="2 10" id="KW-0813">Transport</keyword>
<organism evidence="12 13">
    <name type="scientific">Brevibacillus borstelensis AK1</name>
    <dbReference type="NCBI Taxonomy" id="1300222"/>
    <lineage>
        <taxon>Bacteria</taxon>
        <taxon>Bacillati</taxon>
        <taxon>Bacillota</taxon>
        <taxon>Bacilli</taxon>
        <taxon>Bacillales</taxon>
        <taxon>Paenibacillaceae</taxon>
        <taxon>Brevibacillus</taxon>
    </lineage>
</organism>
<feature type="transmembrane region" description="Helical" evidence="10">
    <location>
        <begin position="278"/>
        <end position="299"/>
    </location>
</feature>
<dbReference type="GO" id="GO:0055085">
    <property type="term" value="P:transmembrane transport"/>
    <property type="evidence" value="ECO:0007669"/>
    <property type="project" value="InterPro"/>
</dbReference>
<dbReference type="GO" id="GO:0015031">
    <property type="term" value="P:protein transport"/>
    <property type="evidence" value="ECO:0007669"/>
    <property type="project" value="UniProtKB-KW"/>
</dbReference>
<name>M8DXG1_9BACL</name>
<comment type="similarity">
    <text evidence="9">Belongs to the binding-protein-dependent transport system permease family. OppBC subfamily.</text>
</comment>
<keyword evidence="6" id="KW-0653">Protein transport</keyword>
<accession>M8DXG1</accession>
<dbReference type="CDD" id="cd06261">
    <property type="entry name" value="TM_PBP2"/>
    <property type="match status" value="1"/>
</dbReference>
<dbReference type="Gene3D" id="1.10.3720.10">
    <property type="entry name" value="MetI-like"/>
    <property type="match status" value="1"/>
</dbReference>
<evidence type="ECO:0000256" key="2">
    <source>
        <dbReference type="ARBA" id="ARBA00022448"/>
    </source>
</evidence>
<evidence type="ECO:0000259" key="11">
    <source>
        <dbReference type="PROSITE" id="PS50928"/>
    </source>
</evidence>
<comment type="subcellular location">
    <subcellularLocation>
        <location evidence="1 10">Cell membrane</location>
        <topology evidence="1 10">Multi-pass membrane protein</topology>
    </subcellularLocation>
</comment>
<dbReference type="STRING" id="1300222.I532_15126"/>
<evidence type="ECO:0000256" key="8">
    <source>
        <dbReference type="ARBA" id="ARBA00023136"/>
    </source>
</evidence>
<feature type="transmembrane region" description="Helical" evidence="10">
    <location>
        <begin position="225"/>
        <end position="253"/>
    </location>
</feature>
<dbReference type="InterPro" id="IPR035906">
    <property type="entry name" value="MetI-like_sf"/>
</dbReference>
<feature type="transmembrane region" description="Helical" evidence="10">
    <location>
        <begin position="146"/>
        <end position="164"/>
    </location>
</feature>
<dbReference type="RefSeq" id="WP_003389253.1">
    <property type="nucleotide sequence ID" value="NZ_APBN01000006.1"/>
</dbReference>
<keyword evidence="4 10" id="KW-0812">Transmembrane</keyword>
<dbReference type="Pfam" id="PF00528">
    <property type="entry name" value="BPD_transp_1"/>
    <property type="match status" value="1"/>
</dbReference>
<dbReference type="InterPro" id="IPR000515">
    <property type="entry name" value="MetI-like"/>
</dbReference>
<sequence>MQQQEKASLDHLFRPASVSAKEPEKISRPPLTAFQDSFRRLRKNRAAIVSLIILILLGVLAIIGPWMTSYTYYDTDYSAVYKAPNADHWLGTDKFGRDQWARIWEGTRISLLIAVLAAVLDLVIGVAYGAISALIGGRVDNVMQRIVEIIIGIPSLIIIILLMMVMEPGIMTIMLAMVITGWVNMARLVRAQILKLKEQEYVLAARSLGASNTQIILKHLIPNTIGIIVINTMFTIPSAIFTEAFLSFIGLGLQEPMASLGVLIHDGYQAINTQYHLLLYPAIVIIAIMVTFNILGDGLRDALDPRMRK</sequence>
<keyword evidence="13" id="KW-1185">Reference proteome</keyword>
<feature type="transmembrane region" description="Helical" evidence="10">
    <location>
        <begin position="46"/>
        <end position="67"/>
    </location>
</feature>
<keyword evidence="7 10" id="KW-1133">Transmembrane helix</keyword>
<dbReference type="PANTHER" id="PTHR43386:SF24">
    <property type="entry name" value="OLIGOPEPTIDE TRANSPORT SYSTEM PERMEASE PROTEIN AMID"/>
    <property type="match status" value="1"/>
</dbReference>
<comment type="caution">
    <text evidence="12">The sequence shown here is derived from an EMBL/GenBank/DDBJ whole genome shotgun (WGS) entry which is preliminary data.</text>
</comment>
<dbReference type="GeneID" id="89501628"/>
<dbReference type="SUPFAM" id="SSF161098">
    <property type="entry name" value="MetI-like"/>
    <property type="match status" value="1"/>
</dbReference>
<keyword evidence="3" id="KW-1003">Cell membrane</keyword>
<evidence type="ECO:0000256" key="6">
    <source>
        <dbReference type="ARBA" id="ARBA00022927"/>
    </source>
</evidence>
<feature type="transmembrane region" description="Helical" evidence="10">
    <location>
        <begin position="170"/>
        <end position="189"/>
    </location>
</feature>
<evidence type="ECO:0000256" key="10">
    <source>
        <dbReference type="RuleBase" id="RU363032"/>
    </source>
</evidence>
<dbReference type="OrthoDB" id="9797472at2"/>
<evidence type="ECO:0000256" key="9">
    <source>
        <dbReference type="ARBA" id="ARBA00024202"/>
    </source>
</evidence>
<proteinExistence type="inferred from homology"/>
<evidence type="ECO:0000313" key="13">
    <source>
        <dbReference type="Proteomes" id="UP000012081"/>
    </source>
</evidence>
<dbReference type="PROSITE" id="PS50928">
    <property type="entry name" value="ABC_TM1"/>
    <property type="match status" value="1"/>
</dbReference>
<dbReference type="InterPro" id="IPR025966">
    <property type="entry name" value="OppC_N"/>
</dbReference>
<feature type="domain" description="ABC transmembrane type-1" evidence="11">
    <location>
        <begin position="107"/>
        <end position="296"/>
    </location>
</feature>
<gene>
    <name evidence="12" type="ORF">I532_15126</name>
</gene>
<dbReference type="AlphaFoldDB" id="M8DXG1"/>
<evidence type="ECO:0000256" key="1">
    <source>
        <dbReference type="ARBA" id="ARBA00004651"/>
    </source>
</evidence>
<keyword evidence="8 10" id="KW-0472">Membrane</keyword>
<dbReference type="PANTHER" id="PTHR43386">
    <property type="entry name" value="OLIGOPEPTIDE TRANSPORT SYSTEM PERMEASE PROTEIN APPC"/>
    <property type="match status" value="1"/>
</dbReference>
<dbReference type="Pfam" id="PF12911">
    <property type="entry name" value="OppC_N"/>
    <property type="match status" value="1"/>
</dbReference>
<dbReference type="PATRIC" id="fig|1300222.3.peg.3161"/>
<dbReference type="GO" id="GO:0005886">
    <property type="term" value="C:plasma membrane"/>
    <property type="evidence" value="ECO:0007669"/>
    <property type="project" value="UniProtKB-SubCell"/>
</dbReference>
<evidence type="ECO:0000313" key="12">
    <source>
        <dbReference type="EMBL" id="EMT51686.1"/>
    </source>
</evidence>
<feature type="transmembrane region" description="Helical" evidence="10">
    <location>
        <begin position="109"/>
        <end position="134"/>
    </location>
</feature>
<dbReference type="Proteomes" id="UP000012081">
    <property type="component" value="Unassembled WGS sequence"/>
</dbReference>
<evidence type="ECO:0000256" key="5">
    <source>
        <dbReference type="ARBA" id="ARBA00022856"/>
    </source>
</evidence>
<dbReference type="GO" id="GO:0015833">
    <property type="term" value="P:peptide transport"/>
    <property type="evidence" value="ECO:0007669"/>
    <property type="project" value="UniProtKB-KW"/>
</dbReference>
<keyword evidence="5" id="KW-0571">Peptide transport</keyword>